<keyword evidence="1" id="KW-1133">Transmembrane helix</keyword>
<dbReference type="Proteomes" id="UP001473302">
    <property type="component" value="Unassembled WGS sequence"/>
</dbReference>
<reference evidence="2 3" key="1">
    <citation type="submission" date="2024-04" db="EMBL/GenBank/DDBJ databases">
        <title>genome sequences of Mucor flavus KT1a and Helicostylum pulchrum KT1b strains isolated from the surface of a dry-aged beef.</title>
        <authorList>
            <person name="Toyotome T."/>
            <person name="Hosono M."/>
            <person name="Torimaru M."/>
            <person name="Fukuda K."/>
            <person name="Mikami N."/>
        </authorList>
    </citation>
    <scope>NUCLEOTIDE SEQUENCE [LARGE SCALE GENOMIC DNA]</scope>
    <source>
        <strain evidence="2 3">KT1a</strain>
    </source>
</reference>
<evidence type="ECO:0008006" key="4">
    <source>
        <dbReference type="Google" id="ProtNLM"/>
    </source>
</evidence>
<accession>A0ABP9YZX3</accession>
<dbReference type="EMBL" id="BAABUK010000013">
    <property type="protein sequence ID" value="GAA5812404.1"/>
    <property type="molecule type" value="Genomic_DNA"/>
</dbReference>
<feature type="transmembrane region" description="Helical" evidence="1">
    <location>
        <begin position="65"/>
        <end position="88"/>
    </location>
</feature>
<gene>
    <name evidence="2" type="ORF">MFLAVUS_005857</name>
</gene>
<evidence type="ECO:0000313" key="2">
    <source>
        <dbReference type="EMBL" id="GAA5812404.1"/>
    </source>
</evidence>
<keyword evidence="3" id="KW-1185">Reference proteome</keyword>
<sequence>MVFSENLETRHVDVNPFNRKFCACMSLRAGCALACAIWLGINTYFATVSFLGYTPIFSFLNRPALLVLGSLSIVFALVSLLVLFGLFVDTALNLEPGVMLLFFIVPVYLLDIVANIFIFGIQKSLYMDWCLDKSKGISNEIIMIVSEASTGSVQVDPTNATSLDTYNCQKLWEDELKFSIAILITMTICYIYWVSCVYHYYQKLRNLFPKQPFYAGFMNYAPTRLLPGYLYNNHPPPSKV</sequence>
<name>A0ABP9YZX3_9FUNG</name>
<feature type="transmembrane region" description="Helical" evidence="1">
    <location>
        <begin position="180"/>
        <end position="201"/>
    </location>
</feature>
<feature type="transmembrane region" description="Helical" evidence="1">
    <location>
        <begin position="29"/>
        <end position="53"/>
    </location>
</feature>
<protein>
    <recommendedName>
        <fullName evidence="4">Lysosomal-associated transmembrane protein 4A</fullName>
    </recommendedName>
</protein>
<keyword evidence="1" id="KW-0812">Transmembrane</keyword>
<evidence type="ECO:0000313" key="3">
    <source>
        <dbReference type="Proteomes" id="UP001473302"/>
    </source>
</evidence>
<proteinExistence type="predicted"/>
<comment type="caution">
    <text evidence="2">The sequence shown here is derived from an EMBL/GenBank/DDBJ whole genome shotgun (WGS) entry which is preliminary data.</text>
</comment>
<keyword evidence="1" id="KW-0472">Membrane</keyword>
<feature type="transmembrane region" description="Helical" evidence="1">
    <location>
        <begin position="100"/>
        <end position="121"/>
    </location>
</feature>
<evidence type="ECO:0000256" key="1">
    <source>
        <dbReference type="SAM" id="Phobius"/>
    </source>
</evidence>
<organism evidence="2 3">
    <name type="scientific">Mucor flavus</name>
    <dbReference type="NCBI Taxonomy" id="439312"/>
    <lineage>
        <taxon>Eukaryota</taxon>
        <taxon>Fungi</taxon>
        <taxon>Fungi incertae sedis</taxon>
        <taxon>Mucoromycota</taxon>
        <taxon>Mucoromycotina</taxon>
        <taxon>Mucoromycetes</taxon>
        <taxon>Mucorales</taxon>
        <taxon>Mucorineae</taxon>
        <taxon>Mucoraceae</taxon>
        <taxon>Mucor</taxon>
    </lineage>
</organism>